<accession>A0A0P7Y4G1</accession>
<dbReference type="Pfam" id="PF11064">
    <property type="entry name" value="DUF2865"/>
    <property type="match status" value="1"/>
</dbReference>
<reference evidence="4 6" key="1">
    <citation type="submission" date="2015-09" db="EMBL/GenBank/DDBJ databases">
        <title>Identification and resolution of microdiversity through metagenomic sequencing of parallel consortia.</title>
        <authorList>
            <person name="Nelson W.C."/>
            <person name="Romine M.F."/>
            <person name="Lindemann S.R."/>
        </authorList>
    </citation>
    <scope>NUCLEOTIDE SEQUENCE [LARGE SCALE GENOMIC DNA]</scope>
    <source>
        <strain evidence="4">HL-109</strain>
    </source>
</reference>
<feature type="signal peptide" evidence="3">
    <location>
        <begin position="1"/>
        <end position="25"/>
    </location>
</feature>
<feature type="chain" id="PRO_5006145947" description="DUF2865 domain-containing protein" evidence="3">
    <location>
        <begin position="26"/>
        <end position="378"/>
    </location>
</feature>
<dbReference type="STRING" id="1653334.GA0071312_3383"/>
<dbReference type="Proteomes" id="UP000182800">
    <property type="component" value="Unassembled WGS sequence"/>
</dbReference>
<dbReference type="EMBL" id="FMBM01000002">
    <property type="protein sequence ID" value="SCC82392.1"/>
    <property type="molecule type" value="Genomic_DNA"/>
</dbReference>
<evidence type="ECO:0000313" key="5">
    <source>
        <dbReference type="EMBL" id="SCC82392.1"/>
    </source>
</evidence>
<comment type="caution">
    <text evidence="4">The sequence shown here is derived from an EMBL/GenBank/DDBJ whole genome shotgun (WGS) entry which is preliminary data.</text>
</comment>
<keyword evidence="7" id="KW-1185">Reference proteome</keyword>
<evidence type="ECO:0000313" key="6">
    <source>
        <dbReference type="Proteomes" id="UP000050497"/>
    </source>
</evidence>
<evidence type="ECO:0008006" key="8">
    <source>
        <dbReference type="Google" id="ProtNLM"/>
    </source>
</evidence>
<keyword evidence="1" id="KW-0175">Coiled coil</keyword>
<feature type="region of interest" description="Disordered" evidence="2">
    <location>
        <begin position="301"/>
        <end position="378"/>
    </location>
</feature>
<evidence type="ECO:0000256" key="2">
    <source>
        <dbReference type="SAM" id="MobiDB-lite"/>
    </source>
</evidence>
<feature type="coiled-coil region" evidence="1">
    <location>
        <begin position="86"/>
        <end position="113"/>
    </location>
</feature>
<evidence type="ECO:0000256" key="1">
    <source>
        <dbReference type="SAM" id="Coils"/>
    </source>
</evidence>
<proteinExistence type="predicted"/>
<evidence type="ECO:0000313" key="4">
    <source>
        <dbReference type="EMBL" id="KPQ11485.1"/>
    </source>
</evidence>
<evidence type="ECO:0000256" key="3">
    <source>
        <dbReference type="SAM" id="SignalP"/>
    </source>
</evidence>
<dbReference type="RefSeq" id="WP_074445892.1">
    <property type="nucleotide sequence ID" value="NZ_FMBM01000002.1"/>
</dbReference>
<protein>
    <recommendedName>
        <fullName evidence="8">DUF2865 domain-containing protein</fullName>
    </recommendedName>
</protein>
<sequence>MNNSLMTRIAAVCFGAAILVGSAQAQTSLCEDYRAELRNLERGGGQNYADMAEQQRAELNRMVRYYQQLDCDRGRSLFDAPPSSECAAARDRIEAMEENYNLLIRQASQASEDRRQELLAAIARHCEPRQARRGFLDGLFGRDDPGFDQEEDMPLLDDTFARRAGAEPICVRSCDGYFFPLFARGVSADEAERLCQAQCPNAPTRLFYMSGDSELESAIGADGMTYTSLPNAFRYRTTFDPTCSCRREDESWSEALSGAQRMIGTREDDILVDTALARELSLPAELREAARARRLEQEAATEVFDEAAQEAARRSEEAPTSGDESAGIRIDGLERDRVVTREEGEEAPAPGSGQGYVPADRAPVRIVSPDSMPPSDAR</sequence>
<gene>
    <name evidence="5" type="ORF">GA0071312_3383</name>
    <name evidence="4" type="ORF">HLUCCO17_06150</name>
</gene>
<name>A0A0P7Y4G1_9HYPH</name>
<organism evidence="4 6">
    <name type="scientific">Saliniramus fredricksonii</name>
    <dbReference type="NCBI Taxonomy" id="1653334"/>
    <lineage>
        <taxon>Bacteria</taxon>
        <taxon>Pseudomonadati</taxon>
        <taxon>Pseudomonadota</taxon>
        <taxon>Alphaproteobacteria</taxon>
        <taxon>Hyphomicrobiales</taxon>
        <taxon>Salinarimonadaceae</taxon>
        <taxon>Saliniramus</taxon>
    </lineage>
</organism>
<dbReference type="AlphaFoldDB" id="A0A0P7Y4G1"/>
<dbReference type="InterPro" id="IPR021293">
    <property type="entry name" value="DUF2865"/>
</dbReference>
<evidence type="ECO:0000313" key="7">
    <source>
        <dbReference type="Proteomes" id="UP000182800"/>
    </source>
</evidence>
<keyword evidence="3" id="KW-0732">Signal</keyword>
<dbReference type="Proteomes" id="UP000050497">
    <property type="component" value="Unassembled WGS sequence"/>
</dbReference>
<dbReference type="EMBL" id="LJSX01000007">
    <property type="protein sequence ID" value="KPQ11485.1"/>
    <property type="molecule type" value="Genomic_DNA"/>
</dbReference>
<reference evidence="5 7" key="2">
    <citation type="submission" date="2016-08" db="EMBL/GenBank/DDBJ databases">
        <authorList>
            <person name="Varghese N."/>
            <person name="Submissions Spin"/>
        </authorList>
    </citation>
    <scope>NUCLEOTIDE SEQUENCE [LARGE SCALE GENOMIC DNA]</scope>
    <source>
        <strain evidence="5 7">HL-109</strain>
    </source>
</reference>
<feature type="compositionally biased region" description="Basic and acidic residues" evidence="2">
    <location>
        <begin position="331"/>
        <end position="342"/>
    </location>
</feature>